<accession>A0ABS8WHT8</accession>
<dbReference type="InterPro" id="IPR043129">
    <property type="entry name" value="ATPase_NBD"/>
</dbReference>
<evidence type="ECO:0000313" key="3">
    <source>
        <dbReference type="Proteomes" id="UP001201273"/>
    </source>
</evidence>
<protein>
    <recommendedName>
        <fullName evidence="1">Actin-like protein N-terminal domain-containing protein</fullName>
    </recommendedName>
</protein>
<gene>
    <name evidence="2" type="ORF">K6Y31_21250</name>
</gene>
<dbReference type="InterPro" id="IPR040607">
    <property type="entry name" value="ALP_N"/>
</dbReference>
<dbReference type="Proteomes" id="UP001201273">
    <property type="component" value="Unassembled WGS sequence"/>
</dbReference>
<dbReference type="SUPFAM" id="SSF53067">
    <property type="entry name" value="Actin-like ATPase domain"/>
    <property type="match status" value="1"/>
</dbReference>
<evidence type="ECO:0000313" key="2">
    <source>
        <dbReference type="EMBL" id="MCE2597303.1"/>
    </source>
</evidence>
<dbReference type="Pfam" id="PF17989">
    <property type="entry name" value="ALP_N"/>
    <property type="match status" value="1"/>
</dbReference>
<dbReference type="RefSeq" id="WP_233055056.1">
    <property type="nucleotide sequence ID" value="NZ_JAIMJA010000039.1"/>
</dbReference>
<dbReference type="EMBL" id="JAIMJA010000039">
    <property type="protein sequence ID" value="MCE2597303.1"/>
    <property type="molecule type" value="Genomic_DNA"/>
</dbReference>
<keyword evidence="3" id="KW-1185">Reference proteome</keyword>
<reference evidence="2 3" key="1">
    <citation type="journal article" date="2022" name="Environ. Microbiol. Rep.">
        <title>Eco-phylogenetic analyses reveal divergent evolution of vitamin B12 metabolism in the marine bacterial family 'Psychromonadaceae'.</title>
        <authorList>
            <person name="Jin X."/>
            <person name="Yang Y."/>
            <person name="Cao H."/>
            <person name="Gao B."/>
            <person name="Zhao Z."/>
        </authorList>
    </citation>
    <scope>NUCLEOTIDE SEQUENCE [LARGE SCALE GENOMIC DNA]</scope>
    <source>
        <strain evidence="2 3">MKS20</strain>
    </source>
</reference>
<comment type="caution">
    <text evidence="2">The sequence shown here is derived from an EMBL/GenBank/DDBJ whole genome shotgun (WGS) entry which is preliminary data.</text>
</comment>
<proteinExistence type="predicted"/>
<feature type="domain" description="Actin-like protein N-terminal" evidence="1">
    <location>
        <begin position="9"/>
        <end position="132"/>
    </location>
</feature>
<dbReference type="Gene3D" id="3.30.420.40">
    <property type="match status" value="1"/>
</dbReference>
<evidence type="ECO:0000259" key="1">
    <source>
        <dbReference type="Pfam" id="PF17989"/>
    </source>
</evidence>
<name>A0ABS8WHT8_9GAMM</name>
<sequence length="143" mass="15604">MSDLIARTIDLGFGTTTVITNVVGSDVQYRTFQSIAAPLEKGKGDITSGSFGASRIVKVCVDGIYYAVGEDVQSYVDNHESRVLNNSFIKSKQYQAIFLASLSMMTDLPINHEVKKVIDLLAMGLPVNNMTDPPGRDSTLNRK</sequence>
<organism evidence="2 3">
    <name type="scientific">Motilimonas cestriensis</name>
    <dbReference type="NCBI Taxonomy" id="2742685"/>
    <lineage>
        <taxon>Bacteria</taxon>
        <taxon>Pseudomonadati</taxon>
        <taxon>Pseudomonadota</taxon>
        <taxon>Gammaproteobacteria</taxon>
        <taxon>Alteromonadales</taxon>
        <taxon>Alteromonadales genera incertae sedis</taxon>
        <taxon>Motilimonas</taxon>
    </lineage>
</organism>